<dbReference type="SUPFAM" id="SSF48452">
    <property type="entry name" value="TPR-like"/>
    <property type="match status" value="1"/>
</dbReference>
<name>A0A318UJH9_9SPHI</name>
<dbReference type="GO" id="GO:0009279">
    <property type="term" value="C:cell outer membrane"/>
    <property type="evidence" value="ECO:0007669"/>
    <property type="project" value="UniProtKB-SubCell"/>
</dbReference>
<keyword evidence="3 6" id="KW-0732">Signal</keyword>
<proteinExistence type="inferred from homology"/>
<feature type="domain" description="SusD-like N-terminal" evidence="8">
    <location>
        <begin position="24"/>
        <end position="234"/>
    </location>
</feature>
<feature type="chain" id="PRO_5016427799" evidence="6">
    <location>
        <begin position="22"/>
        <end position="463"/>
    </location>
</feature>
<protein>
    <submittedName>
        <fullName evidence="9">SusD-like starch-binding protein associating with outer membrane</fullName>
    </submittedName>
</protein>
<dbReference type="PROSITE" id="PS51257">
    <property type="entry name" value="PROKAR_LIPOPROTEIN"/>
    <property type="match status" value="1"/>
</dbReference>
<dbReference type="RefSeq" id="WP_110831093.1">
    <property type="nucleotide sequence ID" value="NZ_QKLU01000004.1"/>
</dbReference>
<evidence type="ECO:0000313" key="9">
    <source>
        <dbReference type="EMBL" id="PYF74105.1"/>
    </source>
</evidence>
<evidence type="ECO:0000256" key="3">
    <source>
        <dbReference type="ARBA" id="ARBA00022729"/>
    </source>
</evidence>
<sequence>MIIKLKHSLFLILLLAFCACKKSEFLDKKPKTNLVVPETLDDMSQLLSNTVVMVFNSPTLPFLSADEYYYPSFSDFNSQDISKTERNAFIWAKDIYAGEVKIPDWNLPYQSIFYCNVVLDQWDKLSEGLKNSSQGKYVKGWALFSRAFCFYNLVQTFSPAYDPATAGSDLGIPLKLSSNINDNQKRASVQETYNQILKDLSAAEELLAGTPLQAKYRNQPSSVAVNALLSRIYLSMGNYPKAAEYAARSLELYNKLIDFNSLSQATDVPFDFPNDELLWFTGTSGDYYITSAISGIADPHVIDLYEQNDLRKFIFFRRENGQYFMNLIYHNYNQGGYPFTGLAVDEQYLIAAESLARDGNLPEALNRLNALLIKRYVTGTYVPFISNDKSEVLAKILLERRKELVWRGLRWSDLKRLNKEGANITLTRNLGGQTYTLPPNDPRYVMPIPDDEIALSGIQQNSR</sequence>
<dbReference type="InterPro" id="IPR012944">
    <property type="entry name" value="SusD_RagB_dom"/>
</dbReference>
<dbReference type="Pfam" id="PF07980">
    <property type="entry name" value="SusD_RagB"/>
    <property type="match status" value="1"/>
</dbReference>
<comment type="subcellular location">
    <subcellularLocation>
        <location evidence="1">Cell outer membrane</location>
    </subcellularLocation>
</comment>
<dbReference type="Gene3D" id="1.25.40.390">
    <property type="match status" value="1"/>
</dbReference>
<accession>A0A318UJH9</accession>
<dbReference type="OrthoDB" id="653598at2"/>
<dbReference type="InterPro" id="IPR033985">
    <property type="entry name" value="SusD-like_N"/>
</dbReference>
<dbReference type="AlphaFoldDB" id="A0A318UJH9"/>
<evidence type="ECO:0000256" key="5">
    <source>
        <dbReference type="ARBA" id="ARBA00023237"/>
    </source>
</evidence>
<evidence type="ECO:0000256" key="4">
    <source>
        <dbReference type="ARBA" id="ARBA00023136"/>
    </source>
</evidence>
<dbReference type="Pfam" id="PF14322">
    <property type="entry name" value="SusD-like_3"/>
    <property type="match status" value="1"/>
</dbReference>
<feature type="domain" description="RagB/SusD" evidence="7">
    <location>
        <begin position="346"/>
        <end position="460"/>
    </location>
</feature>
<organism evidence="9 10">
    <name type="scientific">Pedobacter nutrimenti</name>
    <dbReference type="NCBI Taxonomy" id="1241337"/>
    <lineage>
        <taxon>Bacteria</taxon>
        <taxon>Pseudomonadati</taxon>
        <taxon>Bacteroidota</taxon>
        <taxon>Sphingobacteriia</taxon>
        <taxon>Sphingobacteriales</taxon>
        <taxon>Sphingobacteriaceae</taxon>
        <taxon>Pedobacter</taxon>
    </lineage>
</organism>
<dbReference type="InterPro" id="IPR011990">
    <property type="entry name" value="TPR-like_helical_dom_sf"/>
</dbReference>
<evidence type="ECO:0000256" key="2">
    <source>
        <dbReference type="ARBA" id="ARBA00006275"/>
    </source>
</evidence>
<keyword evidence="10" id="KW-1185">Reference proteome</keyword>
<evidence type="ECO:0000256" key="6">
    <source>
        <dbReference type="SAM" id="SignalP"/>
    </source>
</evidence>
<evidence type="ECO:0000259" key="7">
    <source>
        <dbReference type="Pfam" id="PF07980"/>
    </source>
</evidence>
<evidence type="ECO:0000259" key="8">
    <source>
        <dbReference type="Pfam" id="PF14322"/>
    </source>
</evidence>
<dbReference type="Proteomes" id="UP000248198">
    <property type="component" value="Unassembled WGS sequence"/>
</dbReference>
<dbReference type="EMBL" id="QKLU01000004">
    <property type="protein sequence ID" value="PYF74105.1"/>
    <property type="molecule type" value="Genomic_DNA"/>
</dbReference>
<reference evidence="9 10" key="1">
    <citation type="submission" date="2018-06" db="EMBL/GenBank/DDBJ databases">
        <title>Genomic Encyclopedia of Archaeal and Bacterial Type Strains, Phase II (KMG-II): from individual species to whole genera.</title>
        <authorList>
            <person name="Goeker M."/>
        </authorList>
    </citation>
    <scope>NUCLEOTIDE SEQUENCE [LARGE SCALE GENOMIC DNA]</scope>
    <source>
        <strain evidence="9 10">DSM 27372</strain>
    </source>
</reference>
<feature type="signal peptide" evidence="6">
    <location>
        <begin position="1"/>
        <end position="21"/>
    </location>
</feature>
<evidence type="ECO:0000256" key="1">
    <source>
        <dbReference type="ARBA" id="ARBA00004442"/>
    </source>
</evidence>
<gene>
    <name evidence="9" type="ORF">B0O44_104276</name>
</gene>
<keyword evidence="5" id="KW-0998">Cell outer membrane</keyword>
<comment type="caution">
    <text evidence="9">The sequence shown here is derived from an EMBL/GenBank/DDBJ whole genome shotgun (WGS) entry which is preliminary data.</text>
</comment>
<keyword evidence="4" id="KW-0472">Membrane</keyword>
<evidence type="ECO:0000313" key="10">
    <source>
        <dbReference type="Proteomes" id="UP000248198"/>
    </source>
</evidence>
<comment type="similarity">
    <text evidence="2">Belongs to the SusD family.</text>
</comment>